<dbReference type="InterPro" id="IPR024529">
    <property type="entry name" value="ECF_trnsprt_substrate-spec"/>
</dbReference>
<dbReference type="Pfam" id="PF12822">
    <property type="entry name" value="ECF_trnsprt"/>
    <property type="match status" value="1"/>
</dbReference>
<feature type="transmembrane region" description="Helical" evidence="2">
    <location>
        <begin position="121"/>
        <end position="146"/>
    </location>
</feature>
<sequence length="236" mass="25144">MKRKPFFSARNIAYLAVLTALLIVLQLFASAIPMFGVTLNFSLIPIVLGGIFFGVWGGGLLGLISGLLTFLVTAVMGREPSTAFFFQASPVILTITCIGKTTIAGLVAGLLYRIIAKKSAIAASYVAAVTVAILNTGLYLLGVVLMKDAASQFLGTEATATAVFVAVFTLIWLNFVLETVINVLFAPAISRIEHVVNSKVARYRADREGSAPQNRSAKTPEAAQEEPHTPPTEDKP</sequence>
<dbReference type="Gene3D" id="1.10.1760.20">
    <property type="match status" value="1"/>
</dbReference>
<dbReference type="GO" id="GO:0022857">
    <property type="term" value="F:transmembrane transporter activity"/>
    <property type="evidence" value="ECO:0007669"/>
    <property type="project" value="InterPro"/>
</dbReference>
<reference evidence="3" key="1">
    <citation type="journal article" date="2021" name="PeerJ">
        <title>Extensive microbial diversity within the chicken gut microbiome revealed by metagenomics and culture.</title>
        <authorList>
            <person name="Gilroy R."/>
            <person name="Ravi A."/>
            <person name="Getino M."/>
            <person name="Pursley I."/>
            <person name="Horton D.L."/>
            <person name="Alikhan N.F."/>
            <person name="Baker D."/>
            <person name="Gharbi K."/>
            <person name="Hall N."/>
            <person name="Watson M."/>
            <person name="Adriaenssens E.M."/>
            <person name="Foster-Nyarko E."/>
            <person name="Jarju S."/>
            <person name="Secka A."/>
            <person name="Antonio M."/>
            <person name="Oren A."/>
            <person name="Chaudhuri R.R."/>
            <person name="La Ragione R."/>
            <person name="Hildebrand F."/>
            <person name="Pallen M.J."/>
        </authorList>
    </citation>
    <scope>NUCLEOTIDE SEQUENCE</scope>
    <source>
        <strain evidence="3">CHK156-179</strain>
    </source>
</reference>
<feature type="region of interest" description="Disordered" evidence="1">
    <location>
        <begin position="204"/>
        <end position="236"/>
    </location>
</feature>
<dbReference type="AlphaFoldDB" id="A0A9D2H0E8"/>
<proteinExistence type="predicted"/>
<feature type="transmembrane region" description="Helical" evidence="2">
    <location>
        <begin position="12"/>
        <end position="37"/>
    </location>
</feature>
<feature type="transmembrane region" description="Helical" evidence="2">
    <location>
        <begin position="158"/>
        <end position="177"/>
    </location>
</feature>
<comment type="caution">
    <text evidence="3">The sequence shown here is derived from an EMBL/GenBank/DDBJ whole genome shotgun (WGS) entry which is preliminary data.</text>
</comment>
<keyword evidence="2" id="KW-0812">Transmembrane</keyword>
<gene>
    <name evidence="3" type="ORF">H9797_02615</name>
</gene>
<name>A0A9D2H0E8_9FIRM</name>
<reference evidence="3" key="2">
    <citation type="submission" date="2021-04" db="EMBL/GenBank/DDBJ databases">
        <authorList>
            <person name="Gilroy R."/>
        </authorList>
    </citation>
    <scope>NUCLEOTIDE SEQUENCE</scope>
    <source>
        <strain evidence="3">CHK156-179</strain>
    </source>
</reference>
<protein>
    <submittedName>
        <fullName evidence="3">ECF transporter S component</fullName>
    </submittedName>
</protein>
<feature type="transmembrane region" description="Helical" evidence="2">
    <location>
        <begin position="43"/>
        <end position="72"/>
    </location>
</feature>
<feature type="compositionally biased region" description="Basic and acidic residues" evidence="1">
    <location>
        <begin position="225"/>
        <end position="236"/>
    </location>
</feature>
<organism evidence="3 4">
    <name type="scientific">Candidatus Gallimonas gallistercoris</name>
    <dbReference type="NCBI Taxonomy" id="2838602"/>
    <lineage>
        <taxon>Bacteria</taxon>
        <taxon>Bacillati</taxon>
        <taxon>Bacillota</taxon>
        <taxon>Clostridia</taxon>
        <taxon>Candidatus Gallimonas</taxon>
    </lineage>
</organism>
<evidence type="ECO:0000313" key="4">
    <source>
        <dbReference type="Proteomes" id="UP000824221"/>
    </source>
</evidence>
<dbReference type="EMBL" id="DXAJ01000038">
    <property type="protein sequence ID" value="HJA02257.1"/>
    <property type="molecule type" value="Genomic_DNA"/>
</dbReference>
<keyword evidence="2" id="KW-0472">Membrane</keyword>
<keyword evidence="2" id="KW-1133">Transmembrane helix</keyword>
<evidence type="ECO:0000256" key="2">
    <source>
        <dbReference type="SAM" id="Phobius"/>
    </source>
</evidence>
<accession>A0A9D2H0E8</accession>
<dbReference type="Proteomes" id="UP000824221">
    <property type="component" value="Unassembled WGS sequence"/>
</dbReference>
<evidence type="ECO:0000313" key="3">
    <source>
        <dbReference type="EMBL" id="HJA02257.1"/>
    </source>
</evidence>
<feature type="transmembrane region" description="Helical" evidence="2">
    <location>
        <begin position="84"/>
        <end position="115"/>
    </location>
</feature>
<evidence type="ECO:0000256" key="1">
    <source>
        <dbReference type="SAM" id="MobiDB-lite"/>
    </source>
</evidence>